<dbReference type="PANTHER" id="PTHR11933">
    <property type="entry name" value="TRNA 5-METHYLAMINOMETHYL-2-THIOURIDYLATE -METHYLTRANSFERASE"/>
    <property type="match status" value="1"/>
</dbReference>
<accession>A0A9D9E543</accession>
<comment type="similarity">
    <text evidence="9">Belongs to the MnmA/TRMU family.</text>
</comment>
<evidence type="ECO:0000256" key="5">
    <source>
        <dbReference type="ARBA" id="ARBA00022840"/>
    </source>
</evidence>
<evidence type="ECO:0000259" key="10">
    <source>
        <dbReference type="Pfam" id="PF20258"/>
    </source>
</evidence>
<dbReference type="InterPro" id="IPR046885">
    <property type="entry name" value="MnmA-like_C"/>
</dbReference>
<keyword evidence="1 9" id="KW-0820">tRNA-binding</keyword>
<feature type="active site" description="Cysteine persulfide intermediate" evidence="9">
    <location>
        <position position="192"/>
    </location>
</feature>
<name>A0A9D9E543_9BACT</name>
<comment type="caution">
    <text evidence="12">The sequence shown here is derived from an EMBL/GenBank/DDBJ whole genome shotgun (WGS) entry which is preliminary data.</text>
</comment>
<evidence type="ECO:0000256" key="9">
    <source>
        <dbReference type="HAMAP-Rule" id="MF_00144"/>
    </source>
</evidence>
<keyword evidence="3 9" id="KW-0819">tRNA processing</keyword>
<evidence type="ECO:0000313" key="12">
    <source>
        <dbReference type="EMBL" id="MBO8438553.1"/>
    </source>
</evidence>
<feature type="region of interest" description="Interaction with tRNA" evidence="9">
    <location>
        <begin position="299"/>
        <end position="300"/>
    </location>
</feature>
<organism evidence="12 13">
    <name type="scientific">Candidatus Caccoplasma merdipullorum</name>
    <dbReference type="NCBI Taxonomy" id="2840718"/>
    <lineage>
        <taxon>Bacteria</taxon>
        <taxon>Pseudomonadati</taxon>
        <taxon>Bacteroidota</taxon>
        <taxon>Bacteroidia</taxon>
        <taxon>Bacteroidales</taxon>
        <taxon>Bacteroidaceae</taxon>
        <taxon>Bacteroidaceae incertae sedis</taxon>
        <taxon>Candidatus Caccoplasma</taxon>
    </lineage>
</organism>
<dbReference type="Proteomes" id="UP000823636">
    <property type="component" value="Unassembled WGS sequence"/>
</dbReference>
<evidence type="ECO:0000256" key="3">
    <source>
        <dbReference type="ARBA" id="ARBA00022694"/>
    </source>
</evidence>
<dbReference type="GO" id="GO:0005737">
    <property type="term" value="C:cytoplasm"/>
    <property type="evidence" value="ECO:0007669"/>
    <property type="project" value="UniProtKB-SubCell"/>
</dbReference>
<proteinExistence type="inferred from homology"/>
<dbReference type="CDD" id="cd01998">
    <property type="entry name" value="MnmA_TRMU-like"/>
    <property type="match status" value="1"/>
</dbReference>
<dbReference type="InterPro" id="IPR046884">
    <property type="entry name" value="MnmA-like_central"/>
</dbReference>
<evidence type="ECO:0000256" key="4">
    <source>
        <dbReference type="ARBA" id="ARBA00022741"/>
    </source>
</evidence>
<feature type="disulfide bond" description="Alternate" evidence="9">
    <location>
        <begin position="95"/>
        <end position="192"/>
    </location>
</feature>
<dbReference type="Pfam" id="PF20259">
    <property type="entry name" value="tRNA_Me_trans_M"/>
    <property type="match status" value="1"/>
</dbReference>
<feature type="domain" description="tRNA-specific 2-thiouridylase MnmA-like central" evidence="11">
    <location>
        <begin position="216"/>
        <end position="266"/>
    </location>
</feature>
<feature type="binding site" evidence="9">
    <location>
        <begin position="9"/>
        <end position="16"/>
    </location>
    <ligand>
        <name>ATP</name>
        <dbReference type="ChEBI" id="CHEBI:30616"/>
    </ligand>
</feature>
<evidence type="ECO:0000313" key="13">
    <source>
        <dbReference type="Proteomes" id="UP000823636"/>
    </source>
</evidence>
<comment type="caution">
    <text evidence="9">Lacks conserved residue(s) required for the propagation of feature annotation.</text>
</comment>
<dbReference type="NCBIfam" id="TIGR00420">
    <property type="entry name" value="trmU"/>
    <property type="match status" value="1"/>
</dbReference>
<keyword evidence="2 9" id="KW-0808">Transferase</keyword>
<feature type="site" description="Interaction with tRNA" evidence="9">
    <location>
        <position position="120"/>
    </location>
</feature>
<keyword evidence="6 9" id="KW-0694">RNA-binding</keyword>
<dbReference type="Gene3D" id="3.40.50.620">
    <property type="entry name" value="HUPs"/>
    <property type="match status" value="1"/>
</dbReference>
<dbReference type="InterPro" id="IPR014729">
    <property type="entry name" value="Rossmann-like_a/b/a_fold"/>
</dbReference>
<evidence type="ECO:0000259" key="11">
    <source>
        <dbReference type="Pfam" id="PF20259"/>
    </source>
</evidence>
<comment type="subcellular location">
    <subcellularLocation>
        <location evidence="9">Cytoplasm</location>
    </subcellularLocation>
</comment>
<keyword evidence="5 9" id="KW-0067">ATP-binding</keyword>
<sequence>MDKERILVGMSGGIDSSAACKLLREAGYEVVGATLRMWDRHGKEAPFIDDARRLAMRLGMEHYTVDIRDEFNEKVIRPFIDEYMNGRTPNPCVFCNPDIKWKHLIEEADRHGCRKIATGHYVRKVEDASGIWIEEGRDKSKDQSYFLWGLSREQLERTLFPLGDYTKREIKEMMAGEAAYEKKEKKESMEICFIEDDYRTFLRQAVPDIDARMSGGYYVDNKGLRLGRHEGYPFYTVGQRKGLGIALGEPAYVIKINPAKNTVKLGRREELTSCAMKIARCEIRDMELLRSPEARVCIRYRGEKYAIRSITEGENELTVEFADGATAVAPGQSAVFYIGERVVGGGIITYAQPTKK</sequence>
<comment type="function">
    <text evidence="9">Catalyzes the 2-thiolation of uridine at the wobble position (U34) of tRNA, leading to the formation of s(2)U34.</text>
</comment>
<keyword evidence="4 9" id="KW-0547">Nucleotide-binding</keyword>
<dbReference type="InterPro" id="IPR004506">
    <property type="entry name" value="MnmA-like"/>
</dbReference>
<dbReference type="Gene3D" id="2.30.30.280">
    <property type="entry name" value="Adenine nucleotide alpha hydrolases-like domains"/>
    <property type="match status" value="1"/>
</dbReference>
<dbReference type="HAMAP" id="MF_00144">
    <property type="entry name" value="tRNA_thiouridyl_MnmA"/>
    <property type="match status" value="1"/>
</dbReference>
<evidence type="ECO:0000256" key="1">
    <source>
        <dbReference type="ARBA" id="ARBA00022555"/>
    </source>
</evidence>
<evidence type="ECO:0000256" key="7">
    <source>
        <dbReference type="ARBA" id="ARBA00023157"/>
    </source>
</evidence>
<dbReference type="GO" id="GO:0002143">
    <property type="term" value="P:tRNA wobble position uridine thiolation"/>
    <property type="evidence" value="ECO:0007669"/>
    <property type="project" value="TreeGrafter"/>
</dbReference>
<dbReference type="InterPro" id="IPR023382">
    <property type="entry name" value="MnmA-like_central_sf"/>
</dbReference>
<dbReference type="NCBIfam" id="NF001138">
    <property type="entry name" value="PRK00143.1"/>
    <property type="match status" value="1"/>
</dbReference>
<evidence type="ECO:0000256" key="2">
    <source>
        <dbReference type="ARBA" id="ARBA00022679"/>
    </source>
</evidence>
<dbReference type="Pfam" id="PF03054">
    <property type="entry name" value="tRNA_Me_trans"/>
    <property type="match status" value="1"/>
</dbReference>
<dbReference type="GO" id="GO:0103016">
    <property type="term" value="F:tRNA-uridine 2-sulfurtransferase activity"/>
    <property type="evidence" value="ECO:0007669"/>
    <property type="project" value="UniProtKB-EC"/>
</dbReference>
<dbReference type="SUPFAM" id="SSF52402">
    <property type="entry name" value="Adenine nucleotide alpha hydrolases-like"/>
    <property type="match status" value="1"/>
</dbReference>
<feature type="binding site" evidence="9">
    <location>
        <position position="35"/>
    </location>
    <ligand>
        <name>ATP</name>
        <dbReference type="ChEBI" id="CHEBI:30616"/>
    </ligand>
</feature>
<dbReference type="EC" id="2.8.1.13" evidence="9"/>
<reference evidence="12" key="2">
    <citation type="journal article" date="2021" name="PeerJ">
        <title>Extensive microbial diversity within the chicken gut microbiome revealed by metagenomics and culture.</title>
        <authorList>
            <person name="Gilroy R."/>
            <person name="Ravi A."/>
            <person name="Getino M."/>
            <person name="Pursley I."/>
            <person name="Horton D.L."/>
            <person name="Alikhan N.F."/>
            <person name="Baker D."/>
            <person name="Gharbi K."/>
            <person name="Hall N."/>
            <person name="Watson M."/>
            <person name="Adriaenssens E.M."/>
            <person name="Foster-Nyarko E."/>
            <person name="Jarju S."/>
            <person name="Secka A."/>
            <person name="Antonio M."/>
            <person name="Oren A."/>
            <person name="Chaudhuri R.R."/>
            <person name="La Ragione R."/>
            <person name="Hildebrand F."/>
            <person name="Pallen M.J."/>
        </authorList>
    </citation>
    <scope>NUCLEOTIDE SEQUENCE</scope>
    <source>
        <strain evidence="12">G3-4614</strain>
    </source>
</reference>
<feature type="binding site" evidence="9">
    <location>
        <position position="119"/>
    </location>
    <ligand>
        <name>ATP</name>
        <dbReference type="ChEBI" id="CHEBI:30616"/>
    </ligand>
</feature>
<feature type="active site" description="Nucleophile" evidence="9">
    <location>
        <position position="95"/>
    </location>
</feature>
<comment type="catalytic activity">
    <reaction evidence="8 9">
        <text>S-sulfanyl-L-cysteinyl-[protein] + uridine(34) in tRNA + AH2 + ATP = 2-thiouridine(34) in tRNA + L-cysteinyl-[protein] + A + AMP + diphosphate + H(+)</text>
        <dbReference type="Rhea" id="RHEA:47032"/>
        <dbReference type="Rhea" id="RHEA-COMP:10131"/>
        <dbReference type="Rhea" id="RHEA-COMP:11726"/>
        <dbReference type="Rhea" id="RHEA-COMP:11727"/>
        <dbReference type="Rhea" id="RHEA-COMP:11728"/>
        <dbReference type="ChEBI" id="CHEBI:13193"/>
        <dbReference type="ChEBI" id="CHEBI:15378"/>
        <dbReference type="ChEBI" id="CHEBI:17499"/>
        <dbReference type="ChEBI" id="CHEBI:29950"/>
        <dbReference type="ChEBI" id="CHEBI:30616"/>
        <dbReference type="ChEBI" id="CHEBI:33019"/>
        <dbReference type="ChEBI" id="CHEBI:61963"/>
        <dbReference type="ChEBI" id="CHEBI:65315"/>
        <dbReference type="ChEBI" id="CHEBI:87170"/>
        <dbReference type="ChEBI" id="CHEBI:456215"/>
        <dbReference type="EC" id="2.8.1.13"/>
    </reaction>
</comment>
<dbReference type="Pfam" id="PF20258">
    <property type="entry name" value="tRNA_Me_trans_C"/>
    <property type="match status" value="1"/>
</dbReference>
<keyword evidence="7 9" id="KW-1015">Disulfide bond</keyword>
<dbReference type="AlphaFoldDB" id="A0A9D9E543"/>
<dbReference type="GO" id="GO:0000049">
    <property type="term" value="F:tRNA binding"/>
    <property type="evidence" value="ECO:0007669"/>
    <property type="project" value="UniProtKB-KW"/>
</dbReference>
<dbReference type="Gene3D" id="2.40.30.10">
    <property type="entry name" value="Translation factors"/>
    <property type="match status" value="1"/>
</dbReference>
<feature type="domain" description="tRNA-specific 2-thiouridylase MnmA-like C-terminal" evidence="10">
    <location>
        <begin position="293"/>
        <end position="348"/>
    </location>
</feature>
<dbReference type="EMBL" id="JADIMW010000069">
    <property type="protein sequence ID" value="MBO8438553.1"/>
    <property type="molecule type" value="Genomic_DNA"/>
</dbReference>
<gene>
    <name evidence="9 12" type="primary">mnmA</name>
    <name evidence="12" type="ORF">IAC54_06610</name>
</gene>
<dbReference type="PANTHER" id="PTHR11933:SF5">
    <property type="entry name" value="MITOCHONDRIAL TRNA-SPECIFIC 2-THIOURIDYLASE 1"/>
    <property type="match status" value="1"/>
</dbReference>
<protein>
    <recommendedName>
        <fullName evidence="9">tRNA-specific 2-thiouridylase MnmA</fullName>
        <ecNumber evidence="9">2.8.1.13</ecNumber>
    </recommendedName>
</protein>
<reference evidence="12" key="1">
    <citation type="submission" date="2020-10" db="EMBL/GenBank/DDBJ databases">
        <authorList>
            <person name="Gilroy R."/>
        </authorList>
    </citation>
    <scope>NUCLEOTIDE SEQUENCE</scope>
    <source>
        <strain evidence="12">G3-4614</strain>
    </source>
</reference>
<evidence type="ECO:0000256" key="8">
    <source>
        <dbReference type="ARBA" id="ARBA00051542"/>
    </source>
</evidence>
<feature type="region of interest" description="Interaction with tRNA" evidence="9">
    <location>
        <begin position="141"/>
        <end position="143"/>
    </location>
</feature>
<dbReference type="GO" id="GO:0005524">
    <property type="term" value="F:ATP binding"/>
    <property type="evidence" value="ECO:0007669"/>
    <property type="project" value="UniProtKB-KW"/>
</dbReference>
<feature type="site" description="Interaction with tRNA" evidence="9">
    <location>
        <position position="332"/>
    </location>
</feature>
<evidence type="ECO:0000256" key="6">
    <source>
        <dbReference type="ARBA" id="ARBA00022884"/>
    </source>
</evidence>
<keyword evidence="9" id="KW-0963">Cytoplasm</keyword>